<keyword evidence="2" id="KW-1133">Transmembrane helix</keyword>
<feature type="transmembrane region" description="Helical" evidence="2">
    <location>
        <begin position="142"/>
        <end position="165"/>
    </location>
</feature>
<accession>A0A0N1NZF7</accession>
<organism evidence="3 4">
    <name type="scientific">Cyphellophora attinorum</name>
    <dbReference type="NCBI Taxonomy" id="1664694"/>
    <lineage>
        <taxon>Eukaryota</taxon>
        <taxon>Fungi</taxon>
        <taxon>Dikarya</taxon>
        <taxon>Ascomycota</taxon>
        <taxon>Pezizomycotina</taxon>
        <taxon>Eurotiomycetes</taxon>
        <taxon>Chaetothyriomycetidae</taxon>
        <taxon>Chaetothyriales</taxon>
        <taxon>Cyphellophoraceae</taxon>
        <taxon>Cyphellophora</taxon>
    </lineage>
</organism>
<evidence type="ECO:0000313" key="3">
    <source>
        <dbReference type="EMBL" id="KPI38302.1"/>
    </source>
</evidence>
<dbReference type="EMBL" id="LFJN01000019">
    <property type="protein sequence ID" value="KPI38302.1"/>
    <property type="molecule type" value="Genomic_DNA"/>
</dbReference>
<evidence type="ECO:0000313" key="4">
    <source>
        <dbReference type="Proteomes" id="UP000038010"/>
    </source>
</evidence>
<feature type="transmembrane region" description="Helical" evidence="2">
    <location>
        <begin position="61"/>
        <end position="81"/>
    </location>
</feature>
<evidence type="ECO:0000256" key="1">
    <source>
        <dbReference type="SAM" id="MobiDB-lite"/>
    </source>
</evidence>
<dbReference type="AlphaFoldDB" id="A0A0N1NZF7"/>
<dbReference type="OrthoDB" id="4114654at2759"/>
<sequence length="277" mass="29448">MAFSKSSGAVPLGATGGSNYPLPLTYLVLGTSMLFSAISTGLLGYFTYYLNMDSMSVPWEFIILLTTSSLTLLTHITEIFAHTRRARQFSGPRRHLLIHSVLLGLWIIGIALLGNKIGPMVLSRSCGMSTWLTTTGLMVCRIYKALFAFIVLSAGSVLAAAALDLKVWLGSGGSKRNVNPYREIGGEKQRSAGGLASRFGLKERAKTWRERGGFEGDMATSSTATGAPGLHAQGVVGRGIATLKEPQPSPGFSDAGDMGDSQRLVAESPEMVRGSSP</sequence>
<protein>
    <recommendedName>
        <fullName evidence="5">MARVEL domain-containing protein</fullName>
    </recommendedName>
</protein>
<dbReference type="VEuPathDB" id="FungiDB:AB675_11979"/>
<keyword evidence="2" id="KW-0472">Membrane</keyword>
<keyword evidence="4" id="KW-1185">Reference proteome</keyword>
<dbReference type="Proteomes" id="UP000038010">
    <property type="component" value="Unassembled WGS sequence"/>
</dbReference>
<dbReference type="GeneID" id="28732753"/>
<feature type="region of interest" description="Disordered" evidence="1">
    <location>
        <begin position="238"/>
        <end position="277"/>
    </location>
</feature>
<reference evidence="3 4" key="1">
    <citation type="submission" date="2015-06" db="EMBL/GenBank/DDBJ databases">
        <title>Draft genome of the ant-associated black yeast Phialophora attae CBS 131958.</title>
        <authorList>
            <person name="Moreno L.F."/>
            <person name="Stielow B.J."/>
            <person name="de Hoog S."/>
            <person name="Vicente V.A."/>
            <person name="Weiss V.A."/>
            <person name="de Vries M."/>
            <person name="Cruz L.M."/>
            <person name="Souza E.M."/>
        </authorList>
    </citation>
    <scope>NUCLEOTIDE SEQUENCE [LARGE SCALE GENOMIC DNA]</scope>
    <source>
        <strain evidence="3 4">CBS 131958</strain>
    </source>
</reference>
<feature type="transmembrane region" description="Helical" evidence="2">
    <location>
        <begin position="26"/>
        <end position="49"/>
    </location>
</feature>
<keyword evidence="2" id="KW-0812">Transmembrane</keyword>
<comment type="caution">
    <text evidence="3">The sequence shown here is derived from an EMBL/GenBank/DDBJ whole genome shotgun (WGS) entry which is preliminary data.</text>
</comment>
<evidence type="ECO:0000256" key="2">
    <source>
        <dbReference type="SAM" id="Phobius"/>
    </source>
</evidence>
<feature type="transmembrane region" description="Helical" evidence="2">
    <location>
        <begin position="101"/>
        <end position="122"/>
    </location>
</feature>
<gene>
    <name evidence="3" type="ORF">AB675_11979</name>
</gene>
<proteinExistence type="predicted"/>
<evidence type="ECO:0008006" key="5">
    <source>
        <dbReference type="Google" id="ProtNLM"/>
    </source>
</evidence>
<name>A0A0N1NZF7_9EURO</name>
<dbReference type="RefSeq" id="XP_017998265.1">
    <property type="nucleotide sequence ID" value="XM_018140872.1"/>
</dbReference>